<dbReference type="InterPro" id="IPR000719">
    <property type="entry name" value="Prot_kinase_dom"/>
</dbReference>
<dbReference type="Gene3D" id="1.10.510.10">
    <property type="entry name" value="Transferase(Phosphotransferase) domain 1"/>
    <property type="match status" value="1"/>
</dbReference>
<keyword evidence="6" id="KW-1185">Reference proteome</keyword>
<dbReference type="InterPro" id="IPR032675">
    <property type="entry name" value="LRR_dom_sf"/>
</dbReference>
<organism evidence="5 6">
    <name type="scientific">Duganella aceris</name>
    <dbReference type="NCBI Taxonomy" id="2703883"/>
    <lineage>
        <taxon>Bacteria</taxon>
        <taxon>Pseudomonadati</taxon>
        <taxon>Pseudomonadota</taxon>
        <taxon>Betaproteobacteria</taxon>
        <taxon>Burkholderiales</taxon>
        <taxon>Oxalobacteraceae</taxon>
        <taxon>Telluria group</taxon>
        <taxon>Duganella</taxon>
    </lineage>
</organism>
<dbReference type="SMART" id="SM00369">
    <property type="entry name" value="LRR_TYP"/>
    <property type="match status" value="5"/>
</dbReference>
<keyword evidence="3" id="KW-0547">Nucleotide-binding</keyword>
<dbReference type="InterPro" id="IPR011009">
    <property type="entry name" value="Kinase-like_dom_sf"/>
</dbReference>
<dbReference type="PROSITE" id="PS51450">
    <property type="entry name" value="LRR"/>
    <property type="match status" value="2"/>
</dbReference>
<feature type="domain" description="Protein kinase" evidence="4">
    <location>
        <begin position="203"/>
        <end position="432"/>
    </location>
</feature>
<keyword evidence="1" id="KW-0433">Leucine-rich repeat</keyword>
<proteinExistence type="predicted"/>
<gene>
    <name evidence="5" type="ORF">GW587_14000</name>
</gene>
<accession>A0ABX0FLH0</accession>
<dbReference type="Gene3D" id="3.80.10.10">
    <property type="entry name" value="Ribonuclease Inhibitor"/>
    <property type="match status" value="2"/>
</dbReference>
<keyword evidence="5" id="KW-0808">Transferase</keyword>
<dbReference type="Gene3D" id="3.30.200.20">
    <property type="entry name" value="Phosphorylase Kinase, domain 1"/>
    <property type="match status" value="1"/>
</dbReference>
<dbReference type="Pfam" id="PF07714">
    <property type="entry name" value="PK_Tyr_Ser-Thr"/>
    <property type="match status" value="1"/>
</dbReference>
<name>A0ABX0FLH0_9BURK</name>
<dbReference type="SUPFAM" id="SSF56112">
    <property type="entry name" value="Protein kinase-like (PK-like)"/>
    <property type="match status" value="1"/>
</dbReference>
<dbReference type="Pfam" id="PF13855">
    <property type="entry name" value="LRR_8"/>
    <property type="match status" value="1"/>
</dbReference>
<protein>
    <submittedName>
        <fullName evidence="5">Serine/threonine-protein kinase</fullName>
    </submittedName>
</protein>
<dbReference type="EMBL" id="JAADJT010000006">
    <property type="protein sequence ID" value="NGZ85366.1"/>
    <property type="molecule type" value="Genomic_DNA"/>
</dbReference>
<dbReference type="RefSeq" id="WP_166103962.1">
    <property type="nucleotide sequence ID" value="NZ_JAADJT010000006.1"/>
</dbReference>
<evidence type="ECO:0000259" key="4">
    <source>
        <dbReference type="PROSITE" id="PS50011"/>
    </source>
</evidence>
<dbReference type="InterPro" id="IPR001245">
    <property type="entry name" value="Ser-Thr/Tyr_kinase_cat_dom"/>
</dbReference>
<dbReference type="Pfam" id="PF00560">
    <property type="entry name" value="LRR_1"/>
    <property type="match status" value="1"/>
</dbReference>
<dbReference type="Proteomes" id="UP000666369">
    <property type="component" value="Unassembled WGS sequence"/>
</dbReference>
<reference evidence="6" key="1">
    <citation type="submission" date="2023-07" db="EMBL/GenBank/DDBJ databases">
        <title>Duganella aceri sp. nov., isolated from tree sap.</title>
        <authorList>
            <person name="Kim I.S."/>
        </authorList>
    </citation>
    <scope>NUCLEOTIDE SEQUENCE [LARGE SCALE GENOMIC DNA]</scope>
    <source>
        <strain evidence="6">SAP-35</strain>
    </source>
</reference>
<dbReference type="SUPFAM" id="SSF52058">
    <property type="entry name" value="L domain-like"/>
    <property type="match status" value="1"/>
</dbReference>
<dbReference type="InterPro" id="IPR001611">
    <property type="entry name" value="Leu-rich_rpt"/>
</dbReference>
<dbReference type="PANTHER" id="PTHR48051:SF1">
    <property type="entry name" value="RAS SUPPRESSOR PROTEIN 1"/>
    <property type="match status" value="1"/>
</dbReference>
<evidence type="ECO:0000256" key="2">
    <source>
        <dbReference type="ARBA" id="ARBA00022737"/>
    </source>
</evidence>
<evidence type="ECO:0000313" key="6">
    <source>
        <dbReference type="Proteomes" id="UP000666369"/>
    </source>
</evidence>
<dbReference type="GO" id="GO:0016301">
    <property type="term" value="F:kinase activity"/>
    <property type="evidence" value="ECO:0007669"/>
    <property type="project" value="UniProtKB-KW"/>
</dbReference>
<keyword evidence="5" id="KW-0418">Kinase</keyword>
<sequence length="432" mass="46309">MHTLEQLRSGALQGVRRLQLVCGLREFPREIFGLADSLEILDLSGNALSSLPDDLPRLHKLRIIFCSDNLFTELPPVLGACTTLSMVGFKANRIRSVPAAALPPQLRWLVLTDNEIEELPDELGRRPLMRKLMLAGNRLRALPASMANLHQLELLRIAANRLTELPPWLLTLPRLTWLACAGNPFSAEREAAAPSAAIAWRDLTLERKLGEGASGVIHRAAYAGGHVAVKVFKGAMTSDGSPLSEMAACIGASAHPNLIPLLGKIDDHPDGAHGLVMSLIDPKFGNLAGPPSLDSCTRDVYPADKRFTPATLLAIAGGVASAARHLHSRGVMHGDLYGHNILHCELGAPLLGDFGGASLFATDAAHAPALQRLEVRAFGVLLEELLARCDAPPAFQPKLDQLARLAARCLAADPAARPFFAEIAATLARDQT</sequence>
<comment type="caution">
    <text evidence="5">The sequence shown here is derived from an EMBL/GenBank/DDBJ whole genome shotgun (WGS) entry which is preliminary data.</text>
</comment>
<dbReference type="InterPro" id="IPR050216">
    <property type="entry name" value="LRR_domain-containing"/>
</dbReference>
<dbReference type="PROSITE" id="PS00107">
    <property type="entry name" value="PROTEIN_KINASE_ATP"/>
    <property type="match status" value="1"/>
</dbReference>
<feature type="binding site" evidence="3">
    <location>
        <position position="230"/>
    </location>
    <ligand>
        <name>ATP</name>
        <dbReference type="ChEBI" id="CHEBI:30616"/>
    </ligand>
</feature>
<keyword evidence="2" id="KW-0677">Repeat</keyword>
<dbReference type="InterPro" id="IPR003591">
    <property type="entry name" value="Leu-rich_rpt_typical-subtyp"/>
</dbReference>
<evidence type="ECO:0000313" key="5">
    <source>
        <dbReference type="EMBL" id="NGZ85366.1"/>
    </source>
</evidence>
<dbReference type="PANTHER" id="PTHR48051">
    <property type="match status" value="1"/>
</dbReference>
<dbReference type="SMART" id="SM00364">
    <property type="entry name" value="LRR_BAC"/>
    <property type="match status" value="4"/>
</dbReference>
<keyword evidence="3" id="KW-0067">ATP-binding</keyword>
<evidence type="ECO:0000256" key="3">
    <source>
        <dbReference type="PROSITE-ProRule" id="PRU10141"/>
    </source>
</evidence>
<dbReference type="PROSITE" id="PS50011">
    <property type="entry name" value="PROTEIN_KINASE_DOM"/>
    <property type="match status" value="1"/>
</dbReference>
<dbReference type="InterPro" id="IPR017441">
    <property type="entry name" value="Protein_kinase_ATP_BS"/>
</dbReference>
<evidence type="ECO:0000256" key="1">
    <source>
        <dbReference type="ARBA" id="ARBA00022614"/>
    </source>
</evidence>